<organism evidence="11 12">
    <name type="scientific">Esox lucius</name>
    <name type="common">Northern pike</name>
    <dbReference type="NCBI Taxonomy" id="8010"/>
    <lineage>
        <taxon>Eukaryota</taxon>
        <taxon>Metazoa</taxon>
        <taxon>Chordata</taxon>
        <taxon>Craniata</taxon>
        <taxon>Vertebrata</taxon>
        <taxon>Euteleostomi</taxon>
        <taxon>Actinopterygii</taxon>
        <taxon>Neopterygii</taxon>
        <taxon>Teleostei</taxon>
        <taxon>Protacanthopterygii</taxon>
        <taxon>Esociformes</taxon>
        <taxon>Esocidae</taxon>
        <taxon>Esox</taxon>
    </lineage>
</organism>
<evidence type="ECO:0000256" key="1">
    <source>
        <dbReference type="ARBA" id="ARBA00006692"/>
    </source>
</evidence>
<keyword evidence="5" id="KW-0418">Kinase</keyword>
<dbReference type="InterPro" id="IPR008271">
    <property type="entry name" value="Ser/Thr_kinase_AS"/>
</dbReference>
<dbReference type="InterPro" id="IPR000719">
    <property type="entry name" value="Prot_kinase_dom"/>
</dbReference>
<dbReference type="PROSITE" id="PS00108">
    <property type="entry name" value="PROTEIN_KINASE_ST"/>
    <property type="match status" value="1"/>
</dbReference>
<evidence type="ECO:0000256" key="6">
    <source>
        <dbReference type="ARBA" id="ARBA00022840"/>
    </source>
</evidence>
<keyword evidence="2 8" id="KW-0723">Serine/threonine-protein kinase</keyword>
<name>A0AAY5KE05_ESOLU</name>
<evidence type="ECO:0000256" key="5">
    <source>
        <dbReference type="ARBA" id="ARBA00022777"/>
    </source>
</evidence>
<dbReference type="InterPro" id="IPR017441">
    <property type="entry name" value="Protein_kinase_ATP_BS"/>
</dbReference>
<feature type="region of interest" description="Disordered" evidence="9">
    <location>
        <begin position="1"/>
        <end position="94"/>
    </location>
</feature>
<dbReference type="GO" id="GO:0005524">
    <property type="term" value="F:ATP binding"/>
    <property type="evidence" value="ECO:0007669"/>
    <property type="project" value="UniProtKB-UniRule"/>
</dbReference>
<evidence type="ECO:0000259" key="10">
    <source>
        <dbReference type="PROSITE" id="PS50011"/>
    </source>
</evidence>
<dbReference type="InterPro" id="IPR011009">
    <property type="entry name" value="Kinase-like_dom_sf"/>
</dbReference>
<feature type="compositionally biased region" description="Basic and acidic residues" evidence="9">
    <location>
        <begin position="1"/>
        <end position="40"/>
    </location>
</feature>
<reference evidence="11" key="2">
    <citation type="submission" date="2025-08" db="UniProtKB">
        <authorList>
            <consortium name="Ensembl"/>
        </authorList>
    </citation>
    <scope>IDENTIFICATION</scope>
</reference>
<evidence type="ECO:0000313" key="12">
    <source>
        <dbReference type="Proteomes" id="UP000265140"/>
    </source>
</evidence>
<evidence type="ECO:0000256" key="2">
    <source>
        <dbReference type="ARBA" id="ARBA00022527"/>
    </source>
</evidence>
<dbReference type="PANTHER" id="PTHR24347">
    <property type="entry name" value="SERINE/THREONINE-PROTEIN KINASE"/>
    <property type="match status" value="1"/>
</dbReference>
<evidence type="ECO:0000256" key="7">
    <source>
        <dbReference type="PROSITE-ProRule" id="PRU10141"/>
    </source>
</evidence>
<dbReference type="GeneTree" id="ENSGT00940000156211"/>
<evidence type="ECO:0000256" key="8">
    <source>
        <dbReference type="RuleBase" id="RU000304"/>
    </source>
</evidence>
<dbReference type="SMART" id="SM00220">
    <property type="entry name" value="S_TKc"/>
    <property type="match status" value="1"/>
</dbReference>
<evidence type="ECO:0000256" key="4">
    <source>
        <dbReference type="ARBA" id="ARBA00022741"/>
    </source>
</evidence>
<evidence type="ECO:0000256" key="9">
    <source>
        <dbReference type="SAM" id="MobiDB-lite"/>
    </source>
</evidence>
<accession>A0AAY5KE05</accession>
<dbReference type="Ensembl" id="ENSELUT00000108285.1">
    <property type="protein sequence ID" value="ENSELUP00000084527.1"/>
    <property type="gene ID" value="ENSELUG00000019766.3"/>
</dbReference>
<evidence type="ECO:0000313" key="11">
    <source>
        <dbReference type="Ensembl" id="ENSELUP00000084527.1"/>
    </source>
</evidence>
<dbReference type="PROSITE" id="PS00107">
    <property type="entry name" value="PROTEIN_KINASE_ATP"/>
    <property type="match status" value="1"/>
</dbReference>
<keyword evidence="4 7" id="KW-0547">Nucleotide-binding</keyword>
<reference evidence="11" key="3">
    <citation type="submission" date="2025-09" db="UniProtKB">
        <authorList>
            <consortium name="Ensembl"/>
        </authorList>
    </citation>
    <scope>IDENTIFICATION</scope>
</reference>
<sequence length="384" mass="43954">AAEDEFKVEKMTEEEAIKEKEEPFSNSKEVDHEEQLKITEDGGVLESEGEKEEDTLDSSEADDMSVKDLPPLPPSPEAPGETDKSPPPPAPFNHRIVSAKPNQINNFYTINRTEVLGGGRFGQVHKCMENSSGLTLAAKIIKARSDKEKIVKNEITVMNHLDHTNLIQLYAAYESRNDIILVLEYVDGGELFDRIIDENYTLMELDTVVFIRQICEGLQHMHKMYILHLDLKPENILCVSRITNKVKIIDFGLARIYKPREKLRVNFGTPEFLAPEVVNYDFVSFNTDMWSLGVITYMLLSGLCPFLGDDDNETMNNILACRWNFEEAEFTDISEEARDFISKLLVVNKNWRMGASEALRHSWLSDPVLHHRLHEKVKDVHSRF</sequence>
<dbReference type="FunFam" id="3.30.200.20:FF:000196">
    <property type="entry name" value="Myosin light chain kinase family, member 4"/>
    <property type="match status" value="1"/>
</dbReference>
<evidence type="ECO:0000256" key="3">
    <source>
        <dbReference type="ARBA" id="ARBA00022679"/>
    </source>
</evidence>
<dbReference type="AlphaFoldDB" id="A0AAY5KE05"/>
<protein>
    <recommendedName>
        <fullName evidence="10">Protein kinase domain-containing protein</fullName>
    </recommendedName>
</protein>
<proteinExistence type="inferred from homology"/>
<keyword evidence="3" id="KW-0808">Transferase</keyword>
<dbReference type="Pfam" id="PF00069">
    <property type="entry name" value="Pkinase"/>
    <property type="match status" value="1"/>
</dbReference>
<dbReference type="PROSITE" id="PS50011">
    <property type="entry name" value="PROTEIN_KINASE_DOM"/>
    <property type="match status" value="1"/>
</dbReference>
<dbReference type="GO" id="GO:0004674">
    <property type="term" value="F:protein serine/threonine kinase activity"/>
    <property type="evidence" value="ECO:0007669"/>
    <property type="project" value="UniProtKB-KW"/>
</dbReference>
<keyword evidence="6 7" id="KW-0067">ATP-binding</keyword>
<feature type="compositionally biased region" description="Acidic residues" evidence="9">
    <location>
        <begin position="47"/>
        <end position="63"/>
    </location>
</feature>
<feature type="binding site" evidence="7">
    <location>
        <position position="139"/>
    </location>
    <ligand>
        <name>ATP</name>
        <dbReference type="ChEBI" id="CHEBI:30616"/>
    </ligand>
</feature>
<dbReference type="Gene3D" id="1.10.510.10">
    <property type="entry name" value="Transferase(Phosphotransferase) domain 1"/>
    <property type="match status" value="1"/>
</dbReference>
<dbReference type="Proteomes" id="UP000265140">
    <property type="component" value="Chromosome 3"/>
</dbReference>
<reference evidence="11 12" key="1">
    <citation type="submission" date="2020-02" db="EMBL/GenBank/DDBJ databases">
        <title>Esox lucius (northern pike) genome, fEsoLuc1, primary haplotype.</title>
        <authorList>
            <person name="Myers G."/>
            <person name="Karagic N."/>
            <person name="Meyer A."/>
            <person name="Pippel M."/>
            <person name="Reichard M."/>
            <person name="Winkler S."/>
            <person name="Tracey A."/>
            <person name="Sims Y."/>
            <person name="Howe K."/>
            <person name="Rhie A."/>
            <person name="Formenti G."/>
            <person name="Durbin R."/>
            <person name="Fedrigo O."/>
            <person name="Jarvis E.D."/>
        </authorList>
    </citation>
    <scope>NUCLEOTIDE SEQUENCE [LARGE SCALE GENOMIC DNA]</scope>
</reference>
<feature type="domain" description="Protein kinase" evidence="10">
    <location>
        <begin position="110"/>
        <end position="364"/>
    </location>
</feature>
<comment type="similarity">
    <text evidence="1">Belongs to the protein kinase superfamily. CAMK Ser/Thr protein kinase family.</text>
</comment>
<dbReference type="SUPFAM" id="SSF56112">
    <property type="entry name" value="Protein kinase-like (PK-like)"/>
    <property type="match status" value="1"/>
</dbReference>
<dbReference type="Gene3D" id="3.30.200.20">
    <property type="entry name" value="Phosphorylase Kinase, domain 1"/>
    <property type="match status" value="1"/>
</dbReference>
<dbReference type="FunFam" id="1.10.510.10:FF:000135">
    <property type="entry name" value="Putative myosin light chain kinase 3"/>
    <property type="match status" value="1"/>
</dbReference>
<keyword evidence="12" id="KW-1185">Reference proteome</keyword>